<dbReference type="Proteomes" id="UP000095281">
    <property type="component" value="Unplaced"/>
</dbReference>
<reference evidence="2" key="1">
    <citation type="submission" date="2016-11" db="UniProtKB">
        <authorList>
            <consortium name="WormBaseParasite"/>
        </authorList>
    </citation>
    <scope>IDENTIFICATION</scope>
</reference>
<evidence type="ECO:0000313" key="2">
    <source>
        <dbReference type="WBParaSite" id="MhA1_Contig764.frz3.gene7"/>
    </source>
</evidence>
<dbReference type="WBParaSite" id="MhA1_Contig764.frz3.gene7">
    <property type="protein sequence ID" value="MhA1_Contig764.frz3.gene7"/>
    <property type="gene ID" value="MhA1_Contig764.frz3.gene7"/>
</dbReference>
<protein>
    <submittedName>
        <fullName evidence="2">Uncharacterized protein</fullName>
    </submittedName>
</protein>
<organism evidence="1 2">
    <name type="scientific">Meloidogyne hapla</name>
    <name type="common">Root-knot nematode worm</name>
    <dbReference type="NCBI Taxonomy" id="6305"/>
    <lineage>
        <taxon>Eukaryota</taxon>
        <taxon>Metazoa</taxon>
        <taxon>Ecdysozoa</taxon>
        <taxon>Nematoda</taxon>
        <taxon>Chromadorea</taxon>
        <taxon>Rhabditida</taxon>
        <taxon>Tylenchina</taxon>
        <taxon>Tylenchomorpha</taxon>
        <taxon>Tylenchoidea</taxon>
        <taxon>Meloidogynidae</taxon>
        <taxon>Meloidogyninae</taxon>
        <taxon>Meloidogyne</taxon>
    </lineage>
</organism>
<dbReference type="AlphaFoldDB" id="A0A1I8BXR3"/>
<proteinExistence type="predicted"/>
<name>A0A1I8BXR3_MELHA</name>
<sequence>MAQVIQFIQTFKEINFAEVGKNLKSFLRNQNGFKIKQVDELDVMMGSTTCFFQKSKAEMKFLRAKYYGLERRSSDSDISNVFPNRIKILTPVDEKEFKHGTPDLFIEKAKQYRDDSPPALIQSAKNLWLGAVYSIKIIFLNYNLNIVSHEALKVFCYFAINTSSKIFSKIAMADKWKLAVKLRSYSVGSKYLDETKFDNYMEHVIQFIQTFKEINLNEIEKNLEKILSKPKDFKIKEVEDHEILIGGNNYTYNKIIY</sequence>
<accession>A0A1I8BXR3</accession>
<keyword evidence="1" id="KW-1185">Reference proteome</keyword>
<evidence type="ECO:0000313" key="1">
    <source>
        <dbReference type="Proteomes" id="UP000095281"/>
    </source>
</evidence>